<reference evidence="3" key="1">
    <citation type="submission" date="2022-11" db="UniProtKB">
        <authorList>
            <consortium name="WormBaseParasite"/>
        </authorList>
    </citation>
    <scope>IDENTIFICATION</scope>
</reference>
<organism evidence="2 3">
    <name type="scientific">Acrobeloides nanus</name>
    <dbReference type="NCBI Taxonomy" id="290746"/>
    <lineage>
        <taxon>Eukaryota</taxon>
        <taxon>Metazoa</taxon>
        <taxon>Ecdysozoa</taxon>
        <taxon>Nematoda</taxon>
        <taxon>Chromadorea</taxon>
        <taxon>Rhabditida</taxon>
        <taxon>Tylenchina</taxon>
        <taxon>Cephalobomorpha</taxon>
        <taxon>Cephaloboidea</taxon>
        <taxon>Cephalobidae</taxon>
        <taxon>Acrobeloides</taxon>
    </lineage>
</organism>
<protein>
    <submittedName>
        <fullName evidence="3">Mitochondrial transcription factor A</fullName>
    </submittedName>
</protein>
<feature type="compositionally biased region" description="Basic residues" evidence="1">
    <location>
        <begin position="104"/>
        <end position="113"/>
    </location>
</feature>
<feature type="region of interest" description="Disordered" evidence="1">
    <location>
        <begin position="156"/>
        <end position="183"/>
    </location>
</feature>
<dbReference type="Proteomes" id="UP000887540">
    <property type="component" value="Unplaced"/>
</dbReference>
<evidence type="ECO:0000313" key="2">
    <source>
        <dbReference type="Proteomes" id="UP000887540"/>
    </source>
</evidence>
<feature type="compositionally biased region" description="Basic and acidic residues" evidence="1">
    <location>
        <begin position="156"/>
        <end position="180"/>
    </location>
</feature>
<dbReference type="SUPFAM" id="SSF47095">
    <property type="entry name" value="HMG-box"/>
    <property type="match status" value="1"/>
</dbReference>
<dbReference type="Gene3D" id="1.10.30.10">
    <property type="entry name" value="High mobility group box domain"/>
    <property type="match status" value="1"/>
</dbReference>
<feature type="region of interest" description="Disordered" evidence="1">
    <location>
        <begin position="355"/>
        <end position="396"/>
    </location>
</feature>
<keyword evidence="2" id="KW-1185">Reference proteome</keyword>
<feature type="region of interest" description="Disordered" evidence="1">
    <location>
        <begin position="89"/>
        <end position="116"/>
    </location>
</feature>
<evidence type="ECO:0000256" key="1">
    <source>
        <dbReference type="SAM" id="MobiDB-lite"/>
    </source>
</evidence>
<evidence type="ECO:0000313" key="3">
    <source>
        <dbReference type="WBParaSite" id="ACRNAN_Path_307.g1172.t1"/>
    </source>
</evidence>
<dbReference type="AlphaFoldDB" id="A0A914C675"/>
<dbReference type="InterPro" id="IPR036910">
    <property type="entry name" value="HMG_box_dom_sf"/>
</dbReference>
<name>A0A914C675_9BILA</name>
<feature type="compositionally biased region" description="Basic residues" evidence="1">
    <location>
        <begin position="375"/>
        <end position="384"/>
    </location>
</feature>
<proteinExistence type="predicted"/>
<dbReference type="WBParaSite" id="ACRNAN_Path_307.g1172.t1">
    <property type="protein sequence ID" value="ACRNAN_Path_307.g1172.t1"/>
    <property type="gene ID" value="ACRNAN_Path_307.g1172"/>
</dbReference>
<sequence length="396" mass="45917">MSLISTLSQTCRLISSRNLLTQSQVVTCARLSSFDDPSSSQSSNPYTLFIQEKSRSGEKIEGGLKGYAKLWKELSETAKQKYKDKAAQFNQNQLNPEEETEPQKKRRWKKRSERRYDDEDDIEIDPVVEDKFMNLPYEPIPRAERLKKEMELEKERKSMFRKMKKDENIEAAGPKKEKLPRLGRGAGSISPYYVFMTRVSPKLPDSPQKAAQLLGLWRKLSPEKKEEYSELAEKISVARKEKFFKLAEEEKERIREDEARAREERGLDRKWLPNTASWRERMDELLEAAKKLSPEDLPEQEQENLFPELTKEEIELQKKLLQNNITVTRENIGTKSGPLGEDATEAFKVTYVSMKGEEKSNEAEASELLNTEKLRKSRGRKTKKASQDQDGDVIEN</sequence>
<accession>A0A914C675</accession>